<feature type="compositionally biased region" description="Pro residues" evidence="1">
    <location>
        <begin position="1"/>
        <end position="15"/>
    </location>
</feature>
<protein>
    <recommendedName>
        <fullName evidence="2">Cyclic nucleotide-binding domain-containing protein</fullName>
    </recommendedName>
</protein>
<feature type="region of interest" description="Disordered" evidence="1">
    <location>
        <begin position="125"/>
        <end position="144"/>
    </location>
</feature>
<dbReference type="EMBL" id="CDMY01000508">
    <property type="protein sequence ID" value="CEM18765.1"/>
    <property type="molecule type" value="Genomic_DNA"/>
</dbReference>
<dbReference type="InterPro" id="IPR018490">
    <property type="entry name" value="cNMP-bd_dom_sf"/>
</dbReference>
<dbReference type="InterPro" id="IPR000595">
    <property type="entry name" value="cNMP-bd_dom"/>
</dbReference>
<feature type="region of interest" description="Disordered" evidence="1">
    <location>
        <begin position="1"/>
        <end position="45"/>
    </location>
</feature>
<dbReference type="OrthoDB" id="21144at2759"/>
<dbReference type="CDD" id="cd00038">
    <property type="entry name" value="CAP_ED"/>
    <property type="match status" value="2"/>
</dbReference>
<feature type="compositionally biased region" description="Basic and acidic residues" evidence="1">
    <location>
        <begin position="672"/>
        <end position="681"/>
    </location>
</feature>
<dbReference type="SUPFAM" id="SSF51206">
    <property type="entry name" value="cAMP-binding domain-like"/>
    <property type="match status" value="3"/>
</dbReference>
<evidence type="ECO:0000256" key="1">
    <source>
        <dbReference type="SAM" id="MobiDB-lite"/>
    </source>
</evidence>
<feature type="compositionally biased region" description="Low complexity" evidence="1">
    <location>
        <begin position="454"/>
        <end position="468"/>
    </location>
</feature>
<feature type="region of interest" description="Disordered" evidence="1">
    <location>
        <begin position="57"/>
        <end position="85"/>
    </location>
</feature>
<dbReference type="STRING" id="1169540.A0A0G4FV30"/>
<dbReference type="Proteomes" id="UP000041254">
    <property type="component" value="Unassembled WGS sequence"/>
</dbReference>
<feature type="compositionally biased region" description="Low complexity" evidence="1">
    <location>
        <begin position="431"/>
        <end position="441"/>
    </location>
</feature>
<dbReference type="AlphaFoldDB" id="A0A0G4FV30"/>
<dbReference type="InterPro" id="IPR018488">
    <property type="entry name" value="cNMP-bd_CS"/>
</dbReference>
<feature type="compositionally biased region" description="Basic and acidic residues" evidence="1">
    <location>
        <begin position="701"/>
        <end position="729"/>
    </location>
</feature>
<feature type="compositionally biased region" description="Basic and acidic residues" evidence="1">
    <location>
        <begin position="443"/>
        <end position="453"/>
    </location>
</feature>
<dbReference type="VEuPathDB" id="CryptoDB:Vbra_412"/>
<evidence type="ECO:0000259" key="2">
    <source>
        <dbReference type="PROSITE" id="PS50042"/>
    </source>
</evidence>
<dbReference type="PANTHER" id="PTHR23011:SF28">
    <property type="entry name" value="CYCLIC NUCLEOTIDE-BINDING DOMAIN CONTAINING PROTEIN"/>
    <property type="match status" value="1"/>
</dbReference>
<dbReference type="PANTHER" id="PTHR23011">
    <property type="entry name" value="CYCLIC NUCLEOTIDE-BINDING DOMAIN CONTAINING PROTEIN"/>
    <property type="match status" value="1"/>
</dbReference>
<dbReference type="PhylomeDB" id="A0A0G4FV30"/>
<dbReference type="Pfam" id="PF00027">
    <property type="entry name" value="cNMP_binding"/>
    <property type="match status" value="1"/>
</dbReference>
<name>A0A0G4FV30_VITBC</name>
<dbReference type="InParanoid" id="A0A0G4FV30"/>
<feature type="domain" description="Cyclic nucleotide-binding" evidence="2">
    <location>
        <begin position="548"/>
        <end position="604"/>
    </location>
</feature>
<feature type="region of interest" description="Disordered" evidence="1">
    <location>
        <begin position="425"/>
        <end position="475"/>
    </location>
</feature>
<feature type="domain" description="Cyclic nucleotide-binding" evidence="2">
    <location>
        <begin position="203"/>
        <end position="327"/>
    </location>
</feature>
<accession>A0A0G4FV30</accession>
<keyword evidence="4" id="KW-1185">Reference proteome</keyword>
<evidence type="ECO:0000313" key="4">
    <source>
        <dbReference type="Proteomes" id="UP000041254"/>
    </source>
</evidence>
<gene>
    <name evidence="3" type="ORF">Vbra_412</name>
</gene>
<feature type="compositionally biased region" description="Low complexity" evidence="1">
    <location>
        <begin position="126"/>
        <end position="137"/>
    </location>
</feature>
<dbReference type="SMART" id="SM00100">
    <property type="entry name" value="cNMP"/>
    <property type="match status" value="3"/>
</dbReference>
<feature type="compositionally biased region" description="Polar residues" evidence="1">
    <location>
        <begin position="74"/>
        <end position="85"/>
    </location>
</feature>
<organism evidence="3 4">
    <name type="scientific">Vitrella brassicaformis (strain CCMP3155)</name>
    <dbReference type="NCBI Taxonomy" id="1169540"/>
    <lineage>
        <taxon>Eukaryota</taxon>
        <taxon>Sar</taxon>
        <taxon>Alveolata</taxon>
        <taxon>Colpodellida</taxon>
        <taxon>Vitrellaceae</taxon>
        <taxon>Vitrella</taxon>
    </lineage>
</organism>
<feature type="region of interest" description="Disordered" evidence="1">
    <location>
        <begin position="669"/>
        <end position="729"/>
    </location>
</feature>
<dbReference type="Gene3D" id="2.60.120.10">
    <property type="entry name" value="Jelly Rolls"/>
    <property type="match status" value="3"/>
</dbReference>
<feature type="domain" description="Cyclic nucleotide-binding" evidence="2">
    <location>
        <begin position="369"/>
        <end position="434"/>
    </location>
</feature>
<dbReference type="InterPro" id="IPR014710">
    <property type="entry name" value="RmlC-like_jellyroll"/>
</dbReference>
<reference evidence="3 4" key="1">
    <citation type="submission" date="2014-11" db="EMBL/GenBank/DDBJ databases">
        <authorList>
            <person name="Zhu J."/>
            <person name="Qi W."/>
            <person name="Song R."/>
        </authorList>
    </citation>
    <scope>NUCLEOTIDE SEQUENCE [LARGE SCALE GENOMIC DNA]</scope>
</reference>
<sequence>MLRIPVPPSPSPSLPSSPTQHHETSESLPAVHSPAMSPRSPRISGLVSAVASAHRIAGAPNPQADGHRPLLKRQGSTRSKASSGQNLALQHRILALTKDKSATPWESDLLATIAHRVCNEHAFLPSSSSSATRSSAESGEEGQVKKIIARQATTGASERPSGFRKIDATVLEEAKTILRSKAPEERSRDDIEVLFMVVRGNKFFRSLSVAVRQLVCRELRFLEKREREELFHQGDEGDAFFLILKGVFADLPRQKKGDDEATMEGEDIQAVLHPAAKEGEKHLADLSEGDSFGEWALIRNERRAATIRTLSPCEFLWVSKDFYQSVLKEARSLAVKKSAALDIMRSRSPQDRAMQDLKLLSDFLETMSPFDTIPRSTLLEVSKFVGVRSVSEHDVIIEDGAQADFFYLPLNGVLGAYRCLSGAGEEEGTEGEISPESISGARKGRDNEGDHADAASSVSGVSAASAAGPMPYTEEGEPIEKSLELITLLEEAIVLTVDRVTYIRYLRHHRSRRCLLEAAEALLKNRLPQQRGPPEIELFDSLIETRRVFNALGRRTRRELCKVLRLRIFDKGEVLSEGGQIGDTFFLVLAGRAGVFKRRNWREKWKEAVRKISRILKLMPHAFDRPQVTTERSSQRADDVVTHRRRSVAIDENKMRDYKGYKRFASVIGMEQKQEQERPEGDTEETAQQRSGKRVSIDPIDDMKHVERGEKRQYAERSRTKRRDSQSDT</sequence>
<dbReference type="PROSITE" id="PS50042">
    <property type="entry name" value="CNMP_BINDING_3"/>
    <property type="match status" value="3"/>
</dbReference>
<dbReference type="PROSITE" id="PS00889">
    <property type="entry name" value="CNMP_BINDING_2"/>
    <property type="match status" value="1"/>
</dbReference>
<proteinExistence type="predicted"/>
<evidence type="ECO:0000313" key="3">
    <source>
        <dbReference type="EMBL" id="CEM18765.1"/>
    </source>
</evidence>